<dbReference type="Proteomes" id="UP000030649">
    <property type="component" value="Unassembled WGS sequence"/>
</dbReference>
<feature type="region of interest" description="Disordered" evidence="1">
    <location>
        <begin position="111"/>
        <end position="157"/>
    </location>
</feature>
<name>U1N4Y1_9EURY</name>
<evidence type="ECO:0000313" key="3">
    <source>
        <dbReference type="Proteomes" id="UP000030649"/>
    </source>
</evidence>
<organism evidence="2 3">
    <name type="scientific">Haloquadratum walsbyi J07HQW1</name>
    <dbReference type="NCBI Taxonomy" id="1238424"/>
    <lineage>
        <taxon>Archaea</taxon>
        <taxon>Methanobacteriati</taxon>
        <taxon>Methanobacteriota</taxon>
        <taxon>Stenosarchaea group</taxon>
        <taxon>Halobacteria</taxon>
        <taxon>Halobacteriales</taxon>
        <taxon>Haloferacaceae</taxon>
        <taxon>Haloquadratum</taxon>
    </lineage>
</organism>
<reference evidence="2 3" key="1">
    <citation type="journal article" date="2013" name="PLoS ONE">
        <title>Assembly-driven community genomics of a hypersaline microbial ecosystem.</title>
        <authorList>
            <person name="Podell S."/>
            <person name="Ugalde J.A."/>
            <person name="Narasingarao P."/>
            <person name="Banfield J.F."/>
            <person name="Heidelberg K.B."/>
            <person name="Allen E.E."/>
        </authorList>
    </citation>
    <scope>NUCLEOTIDE SEQUENCE [LARGE SCALE GENOMIC DNA]</scope>
    <source>
        <strain evidence="3">J07HQW1</strain>
    </source>
</reference>
<sequence length="157" mass="17456">MSFNGILYKLKSNYVVFYSIDTLIIFIYRYIESWTPVDVLPEHGSERIMGARRFLNSILYLNQWAPSLSVVSNTISLFSLHRKYLSRDSASFIDSLTSVISSFPQIPDTARREASAEVVSGVRPDRGRPSPAGTPRVAPVSSPRGAGDRRGSQPNMG</sequence>
<dbReference type="AlphaFoldDB" id="U1N4Y1"/>
<protein>
    <submittedName>
        <fullName evidence="2">Uncharacterized protein</fullName>
    </submittedName>
</protein>
<gene>
    <name evidence="2" type="ORF">J07HQW1_01482</name>
</gene>
<evidence type="ECO:0000256" key="1">
    <source>
        <dbReference type="SAM" id="MobiDB-lite"/>
    </source>
</evidence>
<evidence type="ECO:0000313" key="2">
    <source>
        <dbReference type="EMBL" id="ERG91448.1"/>
    </source>
</evidence>
<dbReference type="HOGENOM" id="CLU_1673966_0_0_2"/>
<accession>U1N4Y1</accession>
<proteinExistence type="predicted"/>
<dbReference type="EMBL" id="KE356560">
    <property type="protein sequence ID" value="ERG91448.1"/>
    <property type="molecule type" value="Genomic_DNA"/>
</dbReference>